<protein>
    <submittedName>
        <fullName evidence="2">Uncharacterized protein</fullName>
    </submittedName>
</protein>
<name>A0ABR5YAR6_9SPHN</name>
<dbReference type="Proteomes" id="UP000076609">
    <property type="component" value="Unassembled WGS sequence"/>
</dbReference>
<evidence type="ECO:0000313" key="3">
    <source>
        <dbReference type="Proteomes" id="UP000076609"/>
    </source>
</evidence>
<evidence type="ECO:0000313" key="2">
    <source>
        <dbReference type="EMBL" id="KZE11569.1"/>
    </source>
</evidence>
<sequence length="135" mass="14111">MTLASTEGLPDDTARLSGSGVTADVTGRWSQQNETIEIRYRAGAVPVRIAIRGGATGIARPATSAWDRTKPFPGNAIGRPLLDEAPLTIAANGEARVQIEFARANDTPLSIGDRVTLAVPMPDGARAVTFRAGGE</sequence>
<accession>A0ABR5YAR6</accession>
<organism evidence="2 3">
    <name type="scientific">Sphingomonas hankookensis</name>
    <dbReference type="NCBI Taxonomy" id="563996"/>
    <lineage>
        <taxon>Bacteria</taxon>
        <taxon>Pseudomonadati</taxon>
        <taxon>Pseudomonadota</taxon>
        <taxon>Alphaproteobacteria</taxon>
        <taxon>Sphingomonadales</taxon>
        <taxon>Sphingomonadaceae</taxon>
        <taxon>Sphingomonas</taxon>
    </lineage>
</organism>
<keyword evidence="3" id="KW-1185">Reference proteome</keyword>
<dbReference type="EMBL" id="LQQO01000034">
    <property type="protein sequence ID" value="KZE11569.1"/>
    <property type="molecule type" value="Genomic_DNA"/>
</dbReference>
<gene>
    <name evidence="2" type="ORF">AVT10_04825</name>
</gene>
<feature type="region of interest" description="Disordered" evidence="1">
    <location>
        <begin position="1"/>
        <end position="21"/>
    </location>
</feature>
<reference evidence="3" key="1">
    <citation type="submission" date="2016-01" db="EMBL/GenBank/DDBJ databases">
        <title>Draft genome of Chromobacterium sp. F49.</title>
        <authorList>
            <person name="Hong K.W."/>
        </authorList>
    </citation>
    <scope>NUCLEOTIDE SEQUENCE [LARGE SCALE GENOMIC DNA]</scope>
    <source>
        <strain evidence="3">CN3</strain>
    </source>
</reference>
<proteinExistence type="predicted"/>
<evidence type="ECO:0000256" key="1">
    <source>
        <dbReference type="SAM" id="MobiDB-lite"/>
    </source>
</evidence>
<comment type="caution">
    <text evidence="2">The sequence shown here is derived from an EMBL/GenBank/DDBJ whole genome shotgun (WGS) entry which is preliminary data.</text>
</comment>